<sequence>MEACPVPAADDFQVSADIGAERLKGSVVDTIGEDLMQMREHDLGLLDQALTFFPQLIQNEFDEQTKNRRRYSLQKKE</sequence>
<accession>A0A518C9F7</accession>
<reference evidence="2" key="1">
    <citation type="submission" date="2019-02" db="EMBL/GenBank/DDBJ databases">
        <title>Deep-cultivation of Planctomycetes and their phenomic and genomic characterization uncovers novel biology.</title>
        <authorList>
            <person name="Wiegand S."/>
            <person name="Jogler M."/>
            <person name="Boedeker C."/>
            <person name="Pinto D."/>
            <person name="Vollmers J."/>
            <person name="Rivas-Marin E."/>
            <person name="Kohn T."/>
            <person name="Peeters S.H."/>
            <person name="Heuer A."/>
            <person name="Rast P."/>
            <person name="Oberbeckmann S."/>
            <person name="Bunk B."/>
            <person name="Jeske O."/>
            <person name="Meyerdierks A."/>
            <person name="Storesund J.E."/>
            <person name="Kallscheuer N."/>
            <person name="Luecker S."/>
            <person name="Lage O.M."/>
            <person name="Pohl T."/>
            <person name="Merkel B.J."/>
            <person name="Hornburger P."/>
            <person name="Mueller R.-W."/>
            <person name="Bruemmer F."/>
            <person name="Labrenz M."/>
            <person name="Spormann A.M."/>
            <person name="Op den Camp H."/>
            <person name="Overmann J."/>
            <person name="Amann R."/>
            <person name="Jetten M.S.M."/>
            <person name="Mascher T."/>
            <person name="Medema M.H."/>
            <person name="Devos D.P."/>
            <person name="Kaster A.-K."/>
            <person name="Ovreas L."/>
            <person name="Rohde M."/>
            <person name="Galperin M.Y."/>
            <person name="Jogler C."/>
        </authorList>
    </citation>
    <scope>NUCLEOTIDE SEQUENCE [LARGE SCALE GENOMIC DNA]</scope>
    <source>
        <strain evidence="2">Pan97</strain>
    </source>
</reference>
<dbReference type="Proteomes" id="UP000318626">
    <property type="component" value="Chromosome"/>
</dbReference>
<dbReference type="RefSeq" id="WP_144973523.1">
    <property type="nucleotide sequence ID" value="NZ_CP036289.1"/>
</dbReference>
<evidence type="ECO:0000313" key="2">
    <source>
        <dbReference type="Proteomes" id="UP000318626"/>
    </source>
</evidence>
<name>A0A518C9F7_9BACT</name>
<evidence type="ECO:0000313" key="1">
    <source>
        <dbReference type="EMBL" id="QDU75852.1"/>
    </source>
</evidence>
<dbReference type="AlphaFoldDB" id="A0A518C9F7"/>
<gene>
    <name evidence="1" type="ORF">Pan97_28940</name>
</gene>
<organism evidence="1 2">
    <name type="scientific">Bremerella volcania</name>
    <dbReference type="NCBI Taxonomy" id="2527984"/>
    <lineage>
        <taxon>Bacteria</taxon>
        <taxon>Pseudomonadati</taxon>
        <taxon>Planctomycetota</taxon>
        <taxon>Planctomycetia</taxon>
        <taxon>Pirellulales</taxon>
        <taxon>Pirellulaceae</taxon>
        <taxon>Bremerella</taxon>
    </lineage>
</organism>
<keyword evidence="2" id="KW-1185">Reference proteome</keyword>
<proteinExistence type="predicted"/>
<dbReference type="KEGG" id="bvo:Pan97_28940"/>
<protein>
    <submittedName>
        <fullName evidence="1">Uncharacterized protein</fullName>
    </submittedName>
</protein>
<dbReference type="EMBL" id="CP036289">
    <property type="protein sequence ID" value="QDU75852.1"/>
    <property type="molecule type" value="Genomic_DNA"/>
</dbReference>